<feature type="compositionally biased region" description="Pro residues" evidence="1">
    <location>
        <begin position="352"/>
        <end position="368"/>
    </location>
</feature>
<proteinExistence type="predicted"/>
<gene>
    <name evidence="2" type="ORF">BJX66DRAFT_342048</name>
</gene>
<feature type="compositionally biased region" description="Polar residues" evidence="1">
    <location>
        <begin position="1"/>
        <end position="11"/>
    </location>
</feature>
<feature type="compositionally biased region" description="Polar residues" evidence="1">
    <location>
        <begin position="799"/>
        <end position="811"/>
    </location>
</feature>
<protein>
    <recommendedName>
        <fullName evidence="4">LYR family protein</fullName>
    </recommendedName>
</protein>
<feature type="compositionally biased region" description="Polar residues" evidence="1">
    <location>
        <begin position="551"/>
        <end position="562"/>
    </location>
</feature>
<dbReference type="EMBL" id="JBFTWV010000115">
    <property type="protein sequence ID" value="KAL2786547.1"/>
    <property type="molecule type" value="Genomic_DNA"/>
</dbReference>
<feature type="compositionally biased region" description="Polar residues" evidence="1">
    <location>
        <begin position="840"/>
        <end position="853"/>
    </location>
</feature>
<sequence>MPPTFRSSRSGRQLGDGVNRTRTGQVDHDVFEGLPVRRWTRQVQTVSQEPKPDGIESEAPGQGGKQSIPEHPMPRDSHLLAPMSRALLRAARSGCIYIRQASKDFEDEEKEATDPEEQQVLQNTERNFSMRKWATVPKHMEPPEVEFLAKRRPGLPSLYGATAGIVEGTNGSVPMRKTRFKKVDPVTGNISIYAAWVPEGHKIEGEVTDDAQLTANNSKVTVTPEAPAPGTVIEGVGVVNAEGVVVAEAGSAAVLTPPRRRPPPPKRKAKGLKGRRKKVMFAPGEGTDASLVHGAGASAGDNTAKETDSSRMSVDQTTQDDEDDDGEEGEEGEESDDGEGDESGLDAKTPESPGPQPSTEPELKPTPGPTTETVATPASATQVSEAPLATSSAQPSTHPPVPPLEELSRPSPDLSSSMPTNNPSETKPTPPETKEDVQMTDAAPADDRLPPPAPVPSTQPQTVFEITQPVHTEKPLSPPHAQPAPVMEPTNIPPQRPEEPAVEEPAEPMDIVMAESNVSVSESAETGAENFQENPTTLPQPPQSEAPEAPTVSQNLEPQQDPNEFDLLDNLEASLNMPQETPRDRQQEIPEQRPRDLSQEGAAEPEPVVSSQAPTETPTECQPTEKAEEASEPAPEETTTPTVPAATLPEPEATPTQQQEQQQQSLPAPQPSPSTQAEQQQSQQTPEQVSETYIPSEPLTSIQGPSTTPENATAEQPARSPQEPAPAQAPSEISAPSAPTAEPPKAQDSPLPPSFPVPAAEQPQGTEPSPEVVPPIANEPLGDKVLAEMDSTLPIQPVSEAQISQPPSSFVRSPPIASEPVEPMPEAEHGERQVEVGLAQQGQEQEASGNASPVQDEENKS</sequence>
<dbReference type="Proteomes" id="UP001610563">
    <property type="component" value="Unassembled WGS sequence"/>
</dbReference>
<keyword evidence="3" id="KW-1185">Reference proteome</keyword>
<name>A0ABR4FTF8_9EURO</name>
<feature type="region of interest" description="Disordered" evidence="1">
    <location>
        <begin position="1"/>
        <end position="72"/>
    </location>
</feature>
<evidence type="ECO:0008006" key="4">
    <source>
        <dbReference type="Google" id="ProtNLM"/>
    </source>
</evidence>
<feature type="region of interest" description="Disordered" evidence="1">
    <location>
        <begin position="254"/>
        <end position="861"/>
    </location>
</feature>
<feature type="compositionally biased region" description="Polar residues" evidence="1">
    <location>
        <begin position="369"/>
        <end position="396"/>
    </location>
</feature>
<accession>A0ABR4FTF8</accession>
<evidence type="ECO:0000313" key="2">
    <source>
        <dbReference type="EMBL" id="KAL2786547.1"/>
    </source>
</evidence>
<comment type="caution">
    <text evidence="2">The sequence shown here is derived from an EMBL/GenBank/DDBJ whole genome shotgun (WGS) entry which is preliminary data.</text>
</comment>
<feature type="compositionally biased region" description="Low complexity" evidence="1">
    <location>
        <begin position="636"/>
        <end position="692"/>
    </location>
</feature>
<evidence type="ECO:0000313" key="3">
    <source>
        <dbReference type="Proteomes" id="UP001610563"/>
    </source>
</evidence>
<reference evidence="2 3" key="1">
    <citation type="submission" date="2024-07" db="EMBL/GenBank/DDBJ databases">
        <title>Section-level genome sequencing and comparative genomics of Aspergillus sections Usti and Cavernicolus.</title>
        <authorList>
            <consortium name="Lawrence Berkeley National Laboratory"/>
            <person name="Nybo J.L."/>
            <person name="Vesth T.C."/>
            <person name="Theobald S."/>
            <person name="Frisvad J.C."/>
            <person name="Larsen T.O."/>
            <person name="Kjaerboelling I."/>
            <person name="Rothschild-Mancinelli K."/>
            <person name="Lyhne E.K."/>
            <person name="Kogle M.E."/>
            <person name="Barry K."/>
            <person name="Clum A."/>
            <person name="Na H."/>
            <person name="Ledsgaard L."/>
            <person name="Lin J."/>
            <person name="Lipzen A."/>
            <person name="Kuo A."/>
            <person name="Riley R."/>
            <person name="Mondo S."/>
            <person name="Labutti K."/>
            <person name="Haridas S."/>
            <person name="Pangalinan J."/>
            <person name="Salamov A.A."/>
            <person name="Simmons B.A."/>
            <person name="Magnuson J.K."/>
            <person name="Chen J."/>
            <person name="Drula E."/>
            <person name="Henrissat B."/>
            <person name="Wiebenga A."/>
            <person name="Lubbers R.J."/>
            <person name="Gomes A.C."/>
            <person name="Makela M.R."/>
            <person name="Stajich J."/>
            <person name="Grigoriev I.V."/>
            <person name="Mortensen U.H."/>
            <person name="De Vries R.P."/>
            <person name="Baker S.E."/>
            <person name="Andersen M.R."/>
        </authorList>
    </citation>
    <scope>NUCLEOTIDE SEQUENCE [LARGE SCALE GENOMIC DNA]</scope>
    <source>
        <strain evidence="2 3">CBS 209.92</strain>
    </source>
</reference>
<feature type="compositionally biased region" description="Basic and acidic residues" evidence="1">
    <location>
        <begin position="581"/>
        <end position="598"/>
    </location>
</feature>
<feature type="compositionally biased region" description="Low complexity" evidence="1">
    <location>
        <begin position="714"/>
        <end position="746"/>
    </location>
</feature>
<organism evidence="2 3">
    <name type="scientific">Aspergillus keveii</name>
    <dbReference type="NCBI Taxonomy" id="714993"/>
    <lineage>
        <taxon>Eukaryota</taxon>
        <taxon>Fungi</taxon>
        <taxon>Dikarya</taxon>
        <taxon>Ascomycota</taxon>
        <taxon>Pezizomycotina</taxon>
        <taxon>Eurotiomycetes</taxon>
        <taxon>Eurotiomycetidae</taxon>
        <taxon>Eurotiales</taxon>
        <taxon>Aspergillaceae</taxon>
        <taxon>Aspergillus</taxon>
        <taxon>Aspergillus subgen. Nidulantes</taxon>
    </lineage>
</organism>
<feature type="compositionally biased region" description="Acidic residues" evidence="1">
    <location>
        <begin position="318"/>
        <end position="344"/>
    </location>
</feature>
<evidence type="ECO:0000256" key="1">
    <source>
        <dbReference type="SAM" id="MobiDB-lite"/>
    </source>
</evidence>
<feature type="compositionally biased region" description="Low complexity" evidence="1">
    <location>
        <begin position="514"/>
        <end position="525"/>
    </location>
</feature>
<feature type="compositionally biased region" description="Basic residues" evidence="1">
    <location>
        <begin position="258"/>
        <end position="279"/>
    </location>
</feature>
<feature type="compositionally biased region" description="Polar residues" evidence="1">
    <location>
        <begin position="698"/>
        <end position="713"/>
    </location>
</feature>